<name>A0A2G3ALY4_CAPAN</name>
<dbReference type="Proteomes" id="UP000222542">
    <property type="component" value="Unassembled WGS sequence"/>
</dbReference>
<dbReference type="Gramene" id="PHT95242">
    <property type="protein sequence ID" value="PHT95242"/>
    <property type="gene ID" value="T459_03124"/>
</dbReference>
<protein>
    <recommendedName>
        <fullName evidence="1">Protein phosphatase</fullName>
        <ecNumber evidence="1">3.1.3.16</ecNumber>
    </recommendedName>
</protein>
<sequence>MLPSIVINIVNKRLGVIDETESVVSKRLGVIDDEMPIVIDDDDKDTAGVSVGVTGRTIMVAGTCYIPKLNKEKPLGQDASFICAKEHTIGVAYGVGGWAKKGIDSGEYSRELMINAEFAIRNNKSSSIDLMKVLNEAYSKTKAKGSSTACIVTLAYDTLHGVNVGDGSFPVIAGDVIVLGTDGLFDNVHDLELETVVNSAADTRKSDVPGTLAWRWRIAQYALDNAKSKELYTRLLENVGELVLYVMVESMMILLSLSPIFRE</sequence>
<dbReference type="SMR" id="A0A2G3ALY4"/>
<dbReference type="EMBL" id="AYRZ02000001">
    <property type="protein sequence ID" value="PHT95242.1"/>
    <property type="molecule type" value="Genomic_DNA"/>
</dbReference>
<comment type="cofactor">
    <cofactor evidence="1">
        <name>Mn(2+)</name>
        <dbReference type="ChEBI" id="CHEBI:29035"/>
    </cofactor>
</comment>
<keyword evidence="3" id="KW-1185">Reference proteome</keyword>
<keyword evidence="1" id="KW-0904">Protein phosphatase</keyword>
<comment type="catalytic activity">
    <reaction evidence="1">
        <text>O-phospho-L-seryl-[protein] + H2O = L-seryl-[protein] + phosphate</text>
        <dbReference type="Rhea" id="RHEA:20629"/>
        <dbReference type="Rhea" id="RHEA-COMP:9863"/>
        <dbReference type="Rhea" id="RHEA-COMP:11604"/>
        <dbReference type="ChEBI" id="CHEBI:15377"/>
        <dbReference type="ChEBI" id="CHEBI:29999"/>
        <dbReference type="ChEBI" id="CHEBI:43474"/>
        <dbReference type="ChEBI" id="CHEBI:83421"/>
        <dbReference type="EC" id="3.1.3.16"/>
    </reaction>
</comment>
<dbReference type="GO" id="GO:0004722">
    <property type="term" value="F:protein serine/threonine phosphatase activity"/>
    <property type="evidence" value="ECO:0000318"/>
    <property type="project" value="GO_Central"/>
</dbReference>
<dbReference type="InterPro" id="IPR039123">
    <property type="entry name" value="PPTC7"/>
</dbReference>
<comment type="caution">
    <text evidence="2">The sequence shown here is derived from an EMBL/GenBank/DDBJ whole genome shotgun (WGS) entry which is preliminary data.</text>
</comment>
<reference evidence="2 3" key="2">
    <citation type="journal article" date="2017" name="Genome Biol.">
        <title>New reference genome sequences of hot pepper reveal the massive evolution of plant disease-resistance genes by retroduplication.</title>
        <authorList>
            <person name="Kim S."/>
            <person name="Park J."/>
            <person name="Yeom S.I."/>
            <person name="Kim Y.M."/>
            <person name="Seo E."/>
            <person name="Kim K.T."/>
            <person name="Kim M.S."/>
            <person name="Lee J.M."/>
            <person name="Cheong K."/>
            <person name="Shin H.S."/>
            <person name="Kim S.B."/>
            <person name="Han K."/>
            <person name="Lee J."/>
            <person name="Park M."/>
            <person name="Lee H.A."/>
            <person name="Lee H.Y."/>
            <person name="Lee Y."/>
            <person name="Oh S."/>
            <person name="Lee J.H."/>
            <person name="Choi E."/>
            <person name="Choi E."/>
            <person name="Lee S.E."/>
            <person name="Jeon J."/>
            <person name="Kim H."/>
            <person name="Choi G."/>
            <person name="Song H."/>
            <person name="Lee J."/>
            <person name="Lee S.C."/>
            <person name="Kwon J.K."/>
            <person name="Lee H.Y."/>
            <person name="Koo N."/>
            <person name="Hong Y."/>
            <person name="Kim R.W."/>
            <person name="Kang W.H."/>
            <person name="Huh J.H."/>
            <person name="Kang B.C."/>
            <person name="Yang T.J."/>
            <person name="Lee Y.H."/>
            <person name="Bennetzen J.L."/>
            <person name="Choi D."/>
        </authorList>
    </citation>
    <scope>NUCLEOTIDE SEQUENCE [LARGE SCALE GENOMIC DNA]</scope>
    <source>
        <strain evidence="3">cv. CM334</strain>
    </source>
</reference>
<comment type="cofactor">
    <cofactor evidence="1">
        <name>Mg(2+)</name>
        <dbReference type="ChEBI" id="CHEBI:18420"/>
    </cofactor>
</comment>
<accession>A0A2G3ALY4</accession>
<organism evidence="2 3">
    <name type="scientific">Capsicum annuum</name>
    <name type="common">Capsicum pepper</name>
    <dbReference type="NCBI Taxonomy" id="4072"/>
    <lineage>
        <taxon>Eukaryota</taxon>
        <taxon>Viridiplantae</taxon>
        <taxon>Streptophyta</taxon>
        <taxon>Embryophyta</taxon>
        <taxon>Tracheophyta</taxon>
        <taxon>Spermatophyta</taxon>
        <taxon>Magnoliopsida</taxon>
        <taxon>eudicotyledons</taxon>
        <taxon>Gunneridae</taxon>
        <taxon>Pentapetalae</taxon>
        <taxon>asterids</taxon>
        <taxon>lamiids</taxon>
        <taxon>Solanales</taxon>
        <taxon>Solanaceae</taxon>
        <taxon>Solanoideae</taxon>
        <taxon>Capsiceae</taxon>
        <taxon>Capsicum</taxon>
    </lineage>
</organism>
<dbReference type="AlphaFoldDB" id="A0A2G3ALY4"/>
<proteinExistence type="inferred from homology"/>
<dbReference type="InterPro" id="IPR036457">
    <property type="entry name" value="PPM-type-like_dom_sf"/>
</dbReference>
<dbReference type="PANTHER" id="PTHR12320:SF81">
    <property type="entry name" value="PROTEIN PHOSPHATASE 2C 23-RELATED"/>
    <property type="match status" value="1"/>
</dbReference>
<keyword evidence="1" id="KW-0479">Metal-binding</keyword>
<dbReference type="GO" id="GO:0046872">
    <property type="term" value="F:metal ion binding"/>
    <property type="evidence" value="ECO:0007669"/>
    <property type="project" value="UniProtKB-UniRule"/>
</dbReference>
<dbReference type="EC" id="3.1.3.16" evidence="1"/>
<evidence type="ECO:0000256" key="1">
    <source>
        <dbReference type="RuleBase" id="RU366020"/>
    </source>
</evidence>
<keyword evidence="1" id="KW-0378">Hydrolase</keyword>
<reference evidence="2 3" key="1">
    <citation type="journal article" date="2014" name="Nat. Genet.">
        <title>Genome sequence of the hot pepper provides insights into the evolution of pungency in Capsicum species.</title>
        <authorList>
            <person name="Kim S."/>
            <person name="Park M."/>
            <person name="Yeom S.I."/>
            <person name="Kim Y.M."/>
            <person name="Lee J.M."/>
            <person name="Lee H.A."/>
            <person name="Seo E."/>
            <person name="Choi J."/>
            <person name="Cheong K."/>
            <person name="Kim K.T."/>
            <person name="Jung K."/>
            <person name="Lee G.W."/>
            <person name="Oh S.K."/>
            <person name="Bae C."/>
            <person name="Kim S.B."/>
            <person name="Lee H.Y."/>
            <person name="Kim S.Y."/>
            <person name="Kim M.S."/>
            <person name="Kang B.C."/>
            <person name="Jo Y.D."/>
            <person name="Yang H.B."/>
            <person name="Jeong H.J."/>
            <person name="Kang W.H."/>
            <person name="Kwon J.K."/>
            <person name="Shin C."/>
            <person name="Lim J.Y."/>
            <person name="Park J.H."/>
            <person name="Huh J.H."/>
            <person name="Kim J.S."/>
            <person name="Kim B.D."/>
            <person name="Cohen O."/>
            <person name="Paran I."/>
            <person name="Suh M.C."/>
            <person name="Lee S.B."/>
            <person name="Kim Y.K."/>
            <person name="Shin Y."/>
            <person name="Noh S.J."/>
            <person name="Park J."/>
            <person name="Seo Y.S."/>
            <person name="Kwon S.Y."/>
            <person name="Kim H.A."/>
            <person name="Park J.M."/>
            <person name="Kim H.J."/>
            <person name="Choi S.B."/>
            <person name="Bosland P.W."/>
            <person name="Reeves G."/>
            <person name="Jo S.H."/>
            <person name="Lee B.W."/>
            <person name="Cho H.T."/>
            <person name="Choi H.S."/>
            <person name="Lee M.S."/>
            <person name="Yu Y."/>
            <person name="Do Choi Y."/>
            <person name="Park B.S."/>
            <person name="van Deynze A."/>
            <person name="Ashrafi H."/>
            <person name="Hill T."/>
            <person name="Kim W.T."/>
            <person name="Pai H.S."/>
            <person name="Ahn H.K."/>
            <person name="Yeam I."/>
            <person name="Giovannoni J.J."/>
            <person name="Rose J.K."/>
            <person name="Sorensen I."/>
            <person name="Lee S.J."/>
            <person name="Kim R.W."/>
            <person name="Choi I.Y."/>
            <person name="Choi B.S."/>
            <person name="Lim J.S."/>
            <person name="Lee Y.H."/>
            <person name="Choi D."/>
        </authorList>
    </citation>
    <scope>NUCLEOTIDE SEQUENCE [LARGE SCALE GENOMIC DNA]</scope>
    <source>
        <strain evidence="3">cv. CM334</strain>
    </source>
</reference>
<gene>
    <name evidence="2" type="ORF">T459_03124</name>
</gene>
<keyword evidence="1" id="KW-0460">Magnesium</keyword>
<keyword evidence="1" id="KW-0464">Manganese</keyword>
<comment type="similarity">
    <text evidence="1">Belongs to the PP2C family.</text>
</comment>
<dbReference type="SUPFAM" id="SSF81606">
    <property type="entry name" value="PP2C-like"/>
    <property type="match status" value="1"/>
</dbReference>
<comment type="catalytic activity">
    <reaction evidence="1">
        <text>O-phospho-L-threonyl-[protein] + H2O = L-threonyl-[protein] + phosphate</text>
        <dbReference type="Rhea" id="RHEA:47004"/>
        <dbReference type="Rhea" id="RHEA-COMP:11060"/>
        <dbReference type="Rhea" id="RHEA-COMP:11605"/>
        <dbReference type="ChEBI" id="CHEBI:15377"/>
        <dbReference type="ChEBI" id="CHEBI:30013"/>
        <dbReference type="ChEBI" id="CHEBI:43474"/>
        <dbReference type="ChEBI" id="CHEBI:61977"/>
        <dbReference type="EC" id="3.1.3.16"/>
    </reaction>
</comment>
<dbReference type="PANTHER" id="PTHR12320">
    <property type="entry name" value="PROTEIN PHOSPHATASE 2C"/>
    <property type="match status" value="1"/>
</dbReference>
<evidence type="ECO:0000313" key="3">
    <source>
        <dbReference type="Proteomes" id="UP000222542"/>
    </source>
</evidence>
<evidence type="ECO:0000313" key="2">
    <source>
        <dbReference type="EMBL" id="PHT95242.1"/>
    </source>
</evidence>